<dbReference type="InterPro" id="IPR050428">
    <property type="entry name" value="TCS_sensor_his_kinase"/>
</dbReference>
<dbReference type="SUPFAM" id="SSF47384">
    <property type="entry name" value="Homodimeric domain of signal transducing histidine kinase"/>
    <property type="match status" value="1"/>
</dbReference>
<reference evidence="15 16" key="2">
    <citation type="submission" date="2018-05" db="EMBL/GenBank/DDBJ databases">
        <authorList>
            <person name="Lanie J.A."/>
            <person name="Ng W.-L."/>
            <person name="Kazmierczak K.M."/>
            <person name="Andrzejewski T.M."/>
            <person name="Davidsen T.M."/>
            <person name="Wayne K.J."/>
            <person name="Tettelin H."/>
            <person name="Glass J.I."/>
            <person name="Rusch D."/>
            <person name="Podicherti R."/>
            <person name="Tsui H.-C.T."/>
            <person name="Winkler M.E."/>
        </authorList>
    </citation>
    <scope>NUCLEOTIDE SEQUENCE [LARGE SCALE GENOMIC DNA]</scope>
    <source>
        <strain evidence="15 16">YBY</strain>
    </source>
</reference>
<dbReference type="InterPro" id="IPR003661">
    <property type="entry name" value="HisK_dim/P_dom"/>
</dbReference>
<name>A0A2U2BGH9_ALCFA</name>
<dbReference type="Pfam" id="PF00512">
    <property type="entry name" value="HisKA"/>
    <property type="match status" value="1"/>
</dbReference>
<keyword evidence="6 13" id="KW-0812">Transmembrane</keyword>
<dbReference type="STRING" id="511.UZ73_15995"/>
<feature type="transmembrane region" description="Helical" evidence="13">
    <location>
        <begin position="153"/>
        <end position="178"/>
    </location>
</feature>
<keyword evidence="12 13" id="KW-0472">Membrane</keyword>
<comment type="caution">
    <text evidence="15">The sequence shown here is derived from an EMBL/GenBank/DDBJ whole genome shotgun (WGS) entry which is preliminary data.</text>
</comment>
<dbReference type="SMART" id="SM00387">
    <property type="entry name" value="HATPase_c"/>
    <property type="match status" value="1"/>
</dbReference>
<dbReference type="Gene3D" id="1.10.287.130">
    <property type="match status" value="1"/>
</dbReference>
<evidence type="ECO:0000256" key="10">
    <source>
        <dbReference type="ARBA" id="ARBA00022989"/>
    </source>
</evidence>
<keyword evidence="11" id="KW-0902">Two-component regulatory system</keyword>
<evidence type="ECO:0000256" key="8">
    <source>
        <dbReference type="ARBA" id="ARBA00022777"/>
    </source>
</evidence>
<dbReference type="Proteomes" id="UP000245216">
    <property type="component" value="Unassembled WGS sequence"/>
</dbReference>
<protein>
    <recommendedName>
        <fullName evidence="3">histidine kinase</fullName>
        <ecNumber evidence="3">2.7.13.3</ecNumber>
    </recommendedName>
</protein>
<evidence type="ECO:0000256" key="9">
    <source>
        <dbReference type="ARBA" id="ARBA00022840"/>
    </source>
</evidence>
<dbReference type="SUPFAM" id="SSF55874">
    <property type="entry name" value="ATPase domain of HSP90 chaperone/DNA topoisomerase II/histidine kinase"/>
    <property type="match status" value="1"/>
</dbReference>
<keyword evidence="9" id="KW-0067">ATP-binding</keyword>
<dbReference type="CDD" id="cd00075">
    <property type="entry name" value="HATPase"/>
    <property type="match status" value="1"/>
</dbReference>
<evidence type="ECO:0000256" key="12">
    <source>
        <dbReference type="ARBA" id="ARBA00023136"/>
    </source>
</evidence>
<dbReference type="InterPro" id="IPR013727">
    <property type="entry name" value="2CSK_N"/>
</dbReference>
<evidence type="ECO:0000259" key="14">
    <source>
        <dbReference type="PROSITE" id="PS50109"/>
    </source>
</evidence>
<evidence type="ECO:0000256" key="5">
    <source>
        <dbReference type="ARBA" id="ARBA00022679"/>
    </source>
</evidence>
<evidence type="ECO:0000256" key="2">
    <source>
        <dbReference type="ARBA" id="ARBA00004141"/>
    </source>
</evidence>
<evidence type="ECO:0000256" key="7">
    <source>
        <dbReference type="ARBA" id="ARBA00022741"/>
    </source>
</evidence>
<gene>
    <name evidence="15" type="ORF">DF183_14935</name>
</gene>
<evidence type="ECO:0000256" key="11">
    <source>
        <dbReference type="ARBA" id="ARBA00023012"/>
    </source>
</evidence>
<dbReference type="InterPro" id="IPR003594">
    <property type="entry name" value="HATPase_dom"/>
</dbReference>
<accession>A0A2U2BGH9</accession>
<dbReference type="SMART" id="SM00388">
    <property type="entry name" value="HisKA"/>
    <property type="match status" value="1"/>
</dbReference>
<dbReference type="Pfam" id="PF08521">
    <property type="entry name" value="2CSK_N"/>
    <property type="match status" value="1"/>
</dbReference>
<evidence type="ECO:0000313" key="15">
    <source>
        <dbReference type="EMBL" id="PWE13123.1"/>
    </source>
</evidence>
<evidence type="ECO:0000313" key="16">
    <source>
        <dbReference type="Proteomes" id="UP000245216"/>
    </source>
</evidence>
<evidence type="ECO:0000256" key="3">
    <source>
        <dbReference type="ARBA" id="ARBA00012438"/>
    </source>
</evidence>
<dbReference type="Pfam" id="PF02518">
    <property type="entry name" value="HATPase_c"/>
    <property type="match status" value="1"/>
</dbReference>
<dbReference type="InterPro" id="IPR005467">
    <property type="entry name" value="His_kinase_dom"/>
</dbReference>
<reference evidence="15 16" key="1">
    <citation type="submission" date="2018-05" db="EMBL/GenBank/DDBJ databases">
        <title>Genome Sequence of an Efficient Indole-Degrading Bacterium, Alcaligenes sp.YBY.</title>
        <authorList>
            <person name="Yang B."/>
        </authorList>
    </citation>
    <scope>NUCLEOTIDE SEQUENCE [LARGE SCALE GENOMIC DNA]</scope>
    <source>
        <strain evidence="15 16">YBY</strain>
    </source>
</reference>
<dbReference type="PANTHER" id="PTHR45436">
    <property type="entry name" value="SENSOR HISTIDINE KINASE YKOH"/>
    <property type="match status" value="1"/>
</dbReference>
<dbReference type="GO" id="GO:0005886">
    <property type="term" value="C:plasma membrane"/>
    <property type="evidence" value="ECO:0007669"/>
    <property type="project" value="TreeGrafter"/>
</dbReference>
<evidence type="ECO:0000256" key="6">
    <source>
        <dbReference type="ARBA" id="ARBA00022692"/>
    </source>
</evidence>
<dbReference type="RefSeq" id="WP_109089478.1">
    <property type="nucleotide sequence ID" value="NZ_QEXO01000004.1"/>
</dbReference>
<evidence type="ECO:0000256" key="4">
    <source>
        <dbReference type="ARBA" id="ARBA00022553"/>
    </source>
</evidence>
<comment type="subcellular location">
    <subcellularLocation>
        <location evidence="2">Membrane</location>
        <topology evidence="2">Multi-pass membrane protein</topology>
    </subcellularLocation>
</comment>
<dbReference type="GO" id="GO:0005524">
    <property type="term" value="F:ATP binding"/>
    <property type="evidence" value="ECO:0007669"/>
    <property type="project" value="UniProtKB-KW"/>
</dbReference>
<organism evidence="15 16">
    <name type="scientific">Alcaligenes faecalis</name>
    <dbReference type="NCBI Taxonomy" id="511"/>
    <lineage>
        <taxon>Bacteria</taxon>
        <taxon>Pseudomonadati</taxon>
        <taxon>Pseudomonadota</taxon>
        <taxon>Betaproteobacteria</taxon>
        <taxon>Burkholderiales</taxon>
        <taxon>Alcaligenaceae</taxon>
        <taxon>Alcaligenes</taxon>
    </lineage>
</organism>
<evidence type="ECO:0000256" key="13">
    <source>
        <dbReference type="SAM" id="Phobius"/>
    </source>
</evidence>
<keyword evidence="8 15" id="KW-0418">Kinase</keyword>
<dbReference type="InterPro" id="IPR004358">
    <property type="entry name" value="Sig_transdc_His_kin-like_C"/>
</dbReference>
<dbReference type="InterPro" id="IPR036097">
    <property type="entry name" value="HisK_dim/P_sf"/>
</dbReference>
<comment type="catalytic activity">
    <reaction evidence="1">
        <text>ATP + protein L-histidine = ADP + protein N-phospho-L-histidine.</text>
        <dbReference type="EC" id="2.7.13.3"/>
    </reaction>
</comment>
<dbReference type="PANTHER" id="PTHR45436:SF14">
    <property type="entry name" value="SENSOR PROTEIN QSEC"/>
    <property type="match status" value="1"/>
</dbReference>
<dbReference type="GO" id="GO:0000155">
    <property type="term" value="F:phosphorelay sensor kinase activity"/>
    <property type="evidence" value="ECO:0007669"/>
    <property type="project" value="InterPro"/>
</dbReference>
<keyword evidence="7" id="KW-0547">Nucleotide-binding</keyword>
<evidence type="ECO:0000256" key="1">
    <source>
        <dbReference type="ARBA" id="ARBA00000085"/>
    </source>
</evidence>
<keyword evidence="5" id="KW-0808">Transferase</keyword>
<dbReference type="EC" id="2.7.13.3" evidence="3"/>
<sequence length="453" mass="49455">MSLRLRLLLVIGISLTVLWSAVATWMLMDARHSLREALDSRLAASARMVAGLVAQFPNLQELAQSAERPLDIIARDGVACEISVVRSEVEIQAVSRTAGSPDMSQVALGFGTHIHGGKRWRTFVLREGHIQIAAADSIEIRESLVREIMLSAGLPFVVALFGSLLLLWIGIGHGLAPLERIRDLLSRRRPGDDSPLPKVKAPVELQPLLQTIEELLKRQQAAIMRERRFTDSAAHELRTPLTGIKTHIQVAHLAAQRPGERNTLDTALSQADQGVQQLQNILQRLLELARLDGQGASKESSQADEAVYAALHALKAIYGDTIDQITLDIRSKPGPVQIEKSLLTVAVQNLIDNALRYTKAQQPISLRIEAGEPGYLRISVLDHGPGLSDSERDLAMNRFWRGSQQQAGYGLGLSIVNAIATQHGGTLELLNRQSGGLEARLTVPLTDAPPLHS</sequence>
<keyword evidence="10 13" id="KW-1133">Transmembrane helix</keyword>
<feature type="domain" description="Histidine kinase" evidence="14">
    <location>
        <begin position="232"/>
        <end position="447"/>
    </location>
</feature>
<dbReference type="EMBL" id="QEXO01000004">
    <property type="protein sequence ID" value="PWE13123.1"/>
    <property type="molecule type" value="Genomic_DNA"/>
</dbReference>
<dbReference type="PROSITE" id="PS50109">
    <property type="entry name" value="HIS_KIN"/>
    <property type="match status" value="1"/>
</dbReference>
<dbReference type="CDD" id="cd00082">
    <property type="entry name" value="HisKA"/>
    <property type="match status" value="1"/>
</dbReference>
<dbReference type="PRINTS" id="PR00344">
    <property type="entry name" value="BCTRLSENSOR"/>
</dbReference>
<dbReference type="Gene3D" id="3.30.565.10">
    <property type="entry name" value="Histidine kinase-like ATPase, C-terminal domain"/>
    <property type="match status" value="1"/>
</dbReference>
<dbReference type="AlphaFoldDB" id="A0A2U2BGH9"/>
<proteinExistence type="predicted"/>
<dbReference type="InterPro" id="IPR036890">
    <property type="entry name" value="HATPase_C_sf"/>
</dbReference>
<keyword evidence="4" id="KW-0597">Phosphoprotein</keyword>